<dbReference type="PANTHER" id="PTHR47186">
    <property type="entry name" value="LEUCINE-RICH REPEAT-CONTAINING PROTEIN 57"/>
    <property type="match status" value="1"/>
</dbReference>
<gene>
    <name evidence="2" type="ORF">HU200_016747</name>
</gene>
<dbReference type="SUPFAM" id="SSF52047">
    <property type="entry name" value="RNI-like"/>
    <property type="match status" value="1"/>
</dbReference>
<dbReference type="InterPro" id="IPR056789">
    <property type="entry name" value="LRR_R13L1-DRL21"/>
</dbReference>
<organism evidence="2 3">
    <name type="scientific">Digitaria exilis</name>
    <dbReference type="NCBI Taxonomy" id="1010633"/>
    <lineage>
        <taxon>Eukaryota</taxon>
        <taxon>Viridiplantae</taxon>
        <taxon>Streptophyta</taxon>
        <taxon>Embryophyta</taxon>
        <taxon>Tracheophyta</taxon>
        <taxon>Spermatophyta</taxon>
        <taxon>Magnoliopsida</taxon>
        <taxon>Liliopsida</taxon>
        <taxon>Poales</taxon>
        <taxon>Poaceae</taxon>
        <taxon>PACMAD clade</taxon>
        <taxon>Panicoideae</taxon>
        <taxon>Panicodae</taxon>
        <taxon>Paniceae</taxon>
        <taxon>Anthephorinae</taxon>
        <taxon>Digitaria</taxon>
    </lineage>
</organism>
<proteinExistence type="predicted"/>
<keyword evidence="3" id="KW-1185">Reference proteome</keyword>
<protein>
    <recommendedName>
        <fullName evidence="1">R13L1/DRL21-like LRR repeat region domain-containing protein</fullName>
    </recommendedName>
</protein>
<dbReference type="PANTHER" id="PTHR47186:SF61">
    <property type="entry name" value="LEUCINE-RICH REPEAT-CONTAINING PROTEIN 57-RELATED"/>
    <property type="match status" value="1"/>
</dbReference>
<name>A0A835F7S2_9POAL</name>
<feature type="domain" description="R13L1/DRL21-like LRR repeat region" evidence="1">
    <location>
        <begin position="30"/>
        <end position="136"/>
    </location>
</feature>
<dbReference type="AlphaFoldDB" id="A0A835F7S2"/>
<dbReference type="EMBL" id="JACEFO010001613">
    <property type="protein sequence ID" value="KAF8730875.1"/>
    <property type="molecule type" value="Genomic_DNA"/>
</dbReference>
<dbReference type="InterPro" id="IPR032675">
    <property type="entry name" value="LRR_dom_sf"/>
</dbReference>
<sequence>MPSGFGQLTRLRQLAFFAVGCDGDDAGISELKNLDMSKAEEKLATDIAHEHGVLSALEPPSQIEILKIQGYRGPCLPIWLMEHNDSAYFDAKTLKQCSPCQFLYLTVLTLQQLPNLTHMRELLKFPTLKFLHLWKMANLEELWTTTSGFEIRQEDSRAQNCFPVLYKLYVLDCPKFTTVKPYFPPSLEELCLDETNGQLLSPAVAITPIASLPQSIGHLTSLTSLKIGGMNNLKLLTDEIQQLISLEFLCLEYCEALTVLPECIGNLPALRRLYIHHCSALQCLPQSIQSSTSLQSLVILECPALASRYKQAVGLGPDWQLISHIPRVDIS</sequence>
<dbReference type="OrthoDB" id="687176at2759"/>
<reference evidence="2" key="1">
    <citation type="submission" date="2020-07" db="EMBL/GenBank/DDBJ databases">
        <title>Genome sequence and genetic diversity analysis of an under-domesticated orphan crop, white fonio (Digitaria exilis).</title>
        <authorList>
            <person name="Bennetzen J.L."/>
            <person name="Chen S."/>
            <person name="Ma X."/>
            <person name="Wang X."/>
            <person name="Yssel A.E.J."/>
            <person name="Chaluvadi S.R."/>
            <person name="Johnson M."/>
            <person name="Gangashetty P."/>
            <person name="Hamidou F."/>
            <person name="Sanogo M.D."/>
            <person name="Zwaenepoel A."/>
            <person name="Wallace J."/>
            <person name="Van De Peer Y."/>
            <person name="Van Deynze A."/>
        </authorList>
    </citation>
    <scope>NUCLEOTIDE SEQUENCE</scope>
    <source>
        <tissue evidence="2">Leaves</tissue>
    </source>
</reference>
<evidence type="ECO:0000259" key="1">
    <source>
        <dbReference type="Pfam" id="PF25019"/>
    </source>
</evidence>
<evidence type="ECO:0000313" key="2">
    <source>
        <dbReference type="EMBL" id="KAF8730875.1"/>
    </source>
</evidence>
<dbReference type="Proteomes" id="UP000636709">
    <property type="component" value="Unassembled WGS sequence"/>
</dbReference>
<accession>A0A835F7S2</accession>
<dbReference type="Gene3D" id="3.80.10.10">
    <property type="entry name" value="Ribonuclease Inhibitor"/>
    <property type="match status" value="1"/>
</dbReference>
<comment type="caution">
    <text evidence="2">The sequence shown here is derived from an EMBL/GenBank/DDBJ whole genome shotgun (WGS) entry which is preliminary data.</text>
</comment>
<dbReference type="Pfam" id="PF25019">
    <property type="entry name" value="LRR_R13L1-DRL21"/>
    <property type="match status" value="1"/>
</dbReference>
<evidence type="ECO:0000313" key="3">
    <source>
        <dbReference type="Proteomes" id="UP000636709"/>
    </source>
</evidence>